<dbReference type="PANTHER" id="PTHR44329">
    <property type="entry name" value="SERINE/THREONINE-PROTEIN KINASE TNNI3K-RELATED"/>
    <property type="match status" value="1"/>
</dbReference>
<dbReference type="InterPro" id="IPR017441">
    <property type="entry name" value="Protein_kinase_ATP_BS"/>
</dbReference>
<dbReference type="Gene3D" id="1.10.510.10">
    <property type="entry name" value="Transferase(Phosphotransferase) domain 1"/>
    <property type="match status" value="1"/>
</dbReference>
<evidence type="ECO:0000259" key="6">
    <source>
        <dbReference type="PROSITE" id="PS50011"/>
    </source>
</evidence>
<dbReference type="Gene3D" id="1.10.533.10">
    <property type="entry name" value="Death Domain, Fas"/>
    <property type="match status" value="1"/>
</dbReference>
<feature type="binding site" evidence="4">
    <location>
        <position position="40"/>
    </location>
    <ligand>
        <name>ATP</name>
        <dbReference type="ChEBI" id="CHEBI:30616"/>
    </ligand>
</feature>
<dbReference type="SMART" id="SM00220">
    <property type="entry name" value="S_TKc"/>
    <property type="match status" value="1"/>
</dbReference>
<dbReference type="InterPro" id="IPR051681">
    <property type="entry name" value="Ser/Thr_Kinases-Pseudokinases"/>
</dbReference>
<evidence type="ECO:0000256" key="3">
    <source>
        <dbReference type="ARBA" id="ARBA00022840"/>
    </source>
</evidence>
<dbReference type="PROSITE" id="PS00108">
    <property type="entry name" value="PROTEIN_KINASE_ST"/>
    <property type="match status" value="1"/>
</dbReference>
<dbReference type="GO" id="GO:0043123">
    <property type="term" value="P:positive regulation of canonical NF-kappaB signal transduction"/>
    <property type="evidence" value="ECO:0007669"/>
    <property type="project" value="UniProtKB-ARBA"/>
</dbReference>
<evidence type="ECO:0000313" key="8">
    <source>
        <dbReference type="Proteomes" id="UP000261560"/>
    </source>
</evidence>
<dbReference type="InterPro" id="IPR011029">
    <property type="entry name" value="DEATH-like_dom_sf"/>
</dbReference>
<dbReference type="Pfam" id="PF00069">
    <property type="entry name" value="Pkinase"/>
    <property type="match status" value="1"/>
</dbReference>
<dbReference type="GO" id="GO:0005524">
    <property type="term" value="F:ATP binding"/>
    <property type="evidence" value="ECO:0007669"/>
    <property type="project" value="UniProtKB-UniRule"/>
</dbReference>
<accession>A0A3B3D9S4</accession>
<dbReference type="PROSITE" id="PS50011">
    <property type="entry name" value="PROTEIN_KINASE_DOM"/>
    <property type="match status" value="1"/>
</dbReference>
<dbReference type="RefSeq" id="XP_036068335.1">
    <property type="nucleotide sequence ID" value="XM_036212442.1"/>
</dbReference>
<dbReference type="GO" id="GO:0009893">
    <property type="term" value="P:positive regulation of metabolic process"/>
    <property type="evidence" value="ECO:0007669"/>
    <property type="project" value="UniProtKB-ARBA"/>
</dbReference>
<reference evidence="7" key="2">
    <citation type="submission" date="2025-09" db="UniProtKB">
        <authorList>
            <consortium name="Ensembl"/>
        </authorList>
    </citation>
    <scope>IDENTIFICATION</scope>
</reference>
<dbReference type="STRING" id="30732.ENSOMEP00000026254"/>
<dbReference type="GO" id="GO:0004706">
    <property type="term" value="F:JUN kinase kinase kinase activity"/>
    <property type="evidence" value="ECO:0007669"/>
    <property type="project" value="TreeGrafter"/>
</dbReference>
<keyword evidence="1 5" id="KW-0418">Kinase</keyword>
<reference evidence="7" key="1">
    <citation type="submission" date="2025-08" db="UniProtKB">
        <authorList>
            <consortium name="Ensembl"/>
        </authorList>
    </citation>
    <scope>IDENTIFICATION</scope>
</reference>
<feature type="domain" description="Protein kinase" evidence="6">
    <location>
        <begin position="11"/>
        <end position="283"/>
    </location>
</feature>
<evidence type="ECO:0000256" key="4">
    <source>
        <dbReference type="PROSITE-ProRule" id="PRU10141"/>
    </source>
</evidence>
<evidence type="ECO:0000313" key="7">
    <source>
        <dbReference type="Ensembl" id="ENSOMEP00000026254.1"/>
    </source>
</evidence>
<keyword evidence="1 5" id="KW-0808">Transferase</keyword>
<dbReference type="Proteomes" id="UP000261560">
    <property type="component" value="Unplaced"/>
</dbReference>
<keyword evidence="3 4" id="KW-0067">ATP-binding</keyword>
<dbReference type="InterPro" id="IPR001245">
    <property type="entry name" value="Ser-Thr/Tyr_kinase_cat_dom"/>
</dbReference>
<dbReference type="InterPro" id="IPR008271">
    <property type="entry name" value="Ser/Thr_kinase_AS"/>
</dbReference>
<organism evidence="7 8">
    <name type="scientific">Oryzias melastigma</name>
    <name type="common">Marine medaka</name>
    <dbReference type="NCBI Taxonomy" id="30732"/>
    <lineage>
        <taxon>Eukaryota</taxon>
        <taxon>Metazoa</taxon>
        <taxon>Chordata</taxon>
        <taxon>Craniata</taxon>
        <taxon>Vertebrata</taxon>
        <taxon>Euteleostomi</taxon>
        <taxon>Actinopterygii</taxon>
        <taxon>Neopterygii</taxon>
        <taxon>Teleostei</taxon>
        <taxon>Neoteleostei</taxon>
        <taxon>Acanthomorphata</taxon>
        <taxon>Ovalentaria</taxon>
        <taxon>Atherinomorphae</taxon>
        <taxon>Beloniformes</taxon>
        <taxon>Adrianichthyidae</taxon>
        <taxon>Oryziinae</taxon>
        <taxon>Oryzias</taxon>
    </lineage>
</organism>
<dbReference type="OrthoDB" id="4062651at2759"/>
<dbReference type="GeneID" id="112151835"/>
<dbReference type="PROSITE" id="PS00107">
    <property type="entry name" value="PROTEIN_KINASE_ATP"/>
    <property type="match status" value="1"/>
</dbReference>
<dbReference type="SUPFAM" id="SSF56112">
    <property type="entry name" value="Protein kinase-like (PK-like)"/>
    <property type="match status" value="1"/>
</dbReference>
<keyword evidence="8" id="KW-1185">Reference proteome</keyword>
<dbReference type="PRINTS" id="PR00109">
    <property type="entry name" value="TYRKINASE"/>
</dbReference>
<protein>
    <submittedName>
        <fullName evidence="7">Receptor-interacting serine/threonine-protein kinase 3-like</fullName>
    </submittedName>
</protein>
<name>A0A3B3D9S4_ORYME</name>
<dbReference type="PANTHER" id="PTHR44329:SF297">
    <property type="entry name" value="RECEPTOR-INTERACTING SERINE_THREONINE-PROTEIN KINASE 3"/>
    <property type="match status" value="1"/>
</dbReference>
<dbReference type="InterPro" id="IPR000719">
    <property type="entry name" value="Prot_kinase_dom"/>
</dbReference>
<keyword evidence="2 4" id="KW-0547">Nucleotide-binding</keyword>
<dbReference type="GO" id="GO:0031349">
    <property type="term" value="P:positive regulation of defense response"/>
    <property type="evidence" value="ECO:0007669"/>
    <property type="project" value="UniProtKB-ARBA"/>
</dbReference>
<dbReference type="Ensembl" id="ENSOMET00000005024.1">
    <property type="protein sequence ID" value="ENSOMEP00000026254.1"/>
    <property type="gene ID" value="ENSOMEG00000007965.1"/>
</dbReference>
<sequence length="457" mass="51672">MEDRKFGNDSLSDWTQIGKGGFGNVYKAKHEKMGHYVAIKLLNDVGVEKSLFQEAKFQKVFSCKFVLRVYGIYEGTPPDEKIKQKGMVMEFMKRGSVKTLCENLCGPPPFALACCLIHEVALGMRFLHSEGFLHRDLKPENVMLSDDLHAQLADFGLCAVSVTYCASNQEETQNAGTVKYMPPEALDNPNYKPARSFDVYSFAIFLWAILSGEEPYPSAGRALVERCVKKGQRPPLDELSKNSTAGMKDLLDLMQKCWEGDPSKRPTFADHQEIVSLTENVFLKHEHKIYDEVNKVLKKLDSGTSDPLEIPEDIVDHPAPPTQPNLTDEEKANFVDSKMTDLLQKTTRIMTIVEELGDMVHSEASSEIVKQSTSYKKMIELWDGPLHSGGTPVKAAFYDALKKHEPELVKSLGMIYSSMCICCLKVIKSLTIFFPLRWLNPRRPKMFQITLFSEFFQ</sequence>
<evidence type="ECO:0000256" key="2">
    <source>
        <dbReference type="ARBA" id="ARBA00022741"/>
    </source>
</evidence>
<dbReference type="GeneTree" id="ENSGT00940000160206"/>
<keyword evidence="1 5" id="KW-0723">Serine/threonine-protein kinase</keyword>
<evidence type="ECO:0000256" key="5">
    <source>
        <dbReference type="RuleBase" id="RU000304"/>
    </source>
</evidence>
<comment type="similarity">
    <text evidence="5">Belongs to the protein kinase superfamily.</text>
</comment>
<proteinExistence type="inferred from homology"/>
<dbReference type="InterPro" id="IPR011009">
    <property type="entry name" value="Kinase-like_dom_sf"/>
</dbReference>
<dbReference type="AlphaFoldDB" id="A0A3B3D9S4"/>
<dbReference type="PaxDb" id="30732-ENSOMEP00000026254"/>
<evidence type="ECO:0000256" key="1">
    <source>
        <dbReference type="ARBA" id="ARBA00022527"/>
    </source>
</evidence>